<keyword evidence="4" id="KW-0472">Membrane</keyword>
<dbReference type="PRINTS" id="PR00038">
    <property type="entry name" value="HTHLUXR"/>
</dbReference>
<evidence type="ECO:0000313" key="7">
    <source>
        <dbReference type="EMBL" id="MBO0354540.1"/>
    </source>
</evidence>
<reference evidence="7 8" key="1">
    <citation type="submission" date="2021-03" db="EMBL/GenBank/DDBJ databases">
        <title>Muricauda lutimaris sp. nov. and Muricauda ruestringensis sp. nov, two marine members of the Flavobacteriaceae isolated from deep sea sediments of Western Pacific.</title>
        <authorList>
            <person name="Zhao S."/>
            <person name="Liu R."/>
        </authorList>
    </citation>
    <scope>NUCLEOTIDE SEQUENCE [LARGE SCALE GENOMIC DNA]</scope>
    <source>
        <strain evidence="7 8">BC31-1-A7</strain>
    </source>
</reference>
<protein>
    <submittedName>
        <fullName evidence="7">Response regulator transcription factor</fullName>
    </submittedName>
</protein>
<keyword evidence="3" id="KW-0804">Transcription</keyword>
<keyword evidence="1" id="KW-0805">Transcription regulation</keyword>
<gene>
    <name evidence="7" type="ORF">J0656_10980</name>
</gene>
<keyword evidence="8" id="KW-1185">Reference proteome</keyword>
<dbReference type="CDD" id="cd06170">
    <property type="entry name" value="LuxR_C_like"/>
    <property type="match status" value="1"/>
</dbReference>
<accession>A0ABS3G552</accession>
<keyword evidence="5" id="KW-0732">Signal</keyword>
<name>A0ABS3G552_9FLAO</name>
<dbReference type="PANTHER" id="PTHR44688">
    <property type="entry name" value="DNA-BINDING TRANSCRIPTIONAL ACTIVATOR DEVR_DOSR"/>
    <property type="match status" value="1"/>
</dbReference>
<dbReference type="InterPro" id="IPR000792">
    <property type="entry name" value="Tscrpt_reg_LuxR_C"/>
</dbReference>
<feature type="signal peptide" evidence="5">
    <location>
        <begin position="1"/>
        <end position="21"/>
    </location>
</feature>
<dbReference type="SMART" id="SM00421">
    <property type="entry name" value="HTH_LUXR"/>
    <property type="match status" value="1"/>
</dbReference>
<evidence type="ECO:0000256" key="2">
    <source>
        <dbReference type="ARBA" id="ARBA00023125"/>
    </source>
</evidence>
<evidence type="ECO:0000256" key="4">
    <source>
        <dbReference type="SAM" id="Phobius"/>
    </source>
</evidence>
<dbReference type="SUPFAM" id="SSF46894">
    <property type="entry name" value="C-terminal effector domain of the bipartite response regulators"/>
    <property type="match status" value="1"/>
</dbReference>
<comment type="caution">
    <text evidence="7">The sequence shown here is derived from an EMBL/GenBank/DDBJ whole genome shotgun (WGS) entry which is preliminary data.</text>
</comment>
<dbReference type="Proteomes" id="UP000664044">
    <property type="component" value="Unassembled WGS sequence"/>
</dbReference>
<keyword evidence="4" id="KW-0812">Transmembrane</keyword>
<dbReference type="EMBL" id="JAFLNL010000005">
    <property type="protein sequence ID" value="MBO0354540.1"/>
    <property type="molecule type" value="Genomic_DNA"/>
</dbReference>
<keyword evidence="2" id="KW-0238">DNA-binding</keyword>
<dbReference type="PROSITE" id="PS00622">
    <property type="entry name" value="HTH_LUXR_1"/>
    <property type="match status" value="1"/>
</dbReference>
<dbReference type="InterPro" id="IPR016032">
    <property type="entry name" value="Sig_transdc_resp-reg_C-effctor"/>
</dbReference>
<dbReference type="PROSITE" id="PS50043">
    <property type="entry name" value="HTH_LUXR_2"/>
    <property type="match status" value="1"/>
</dbReference>
<feature type="transmembrane region" description="Helical" evidence="4">
    <location>
        <begin position="149"/>
        <end position="167"/>
    </location>
</feature>
<keyword evidence="4" id="KW-1133">Transmembrane helix</keyword>
<sequence length="239" mass="27626">MKRPTSICILFVLLSIGRSYAKENFSLEKVFAQTKTVDTSLTSIEWRKFKKFEQTLQSAQMSENDKEEQLTDYARDSLRILEVKLVAIRVLEEKKLLNRDIAENPSYYSGLLEELKASNIPPLEYLFLEEKLAYINQEAVTEKLKWSRWLNVGLVTLVVILGFTIFWKRKNQDNNILPELSKQETLVRNLILQGKSNKEIATELFISLSTVKTHITNIYSKMNVANRRELLENSTGAST</sequence>
<evidence type="ECO:0000256" key="5">
    <source>
        <dbReference type="SAM" id="SignalP"/>
    </source>
</evidence>
<evidence type="ECO:0000256" key="3">
    <source>
        <dbReference type="ARBA" id="ARBA00023163"/>
    </source>
</evidence>
<dbReference type="InterPro" id="IPR036388">
    <property type="entry name" value="WH-like_DNA-bd_sf"/>
</dbReference>
<dbReference type="Pfam" id="PF00196">
    <property type="entry name" value="GerE"/>
    <property type="match status" value="1"/>
</dbReference>
<organism evidence="7 8">
    <name type="scientific">Flagellimonas aurea</name>
    <dbReference type="NCBI Taxonomy" id="2915619"/>
    <lineage>
        <taxon>Bacteria</taxon>
        <taxon>Pseudomonadati</taxon>
        <taxon>Bacteroidota</taxon>
        <taxon>Flavobacteriia</taxon>
        <taxon>Flavobacteriales</taxon>
        <taxon>Flavobacteriaceae</taxon>
        <taxon>Flagellimonas</taxon>
    </lineage>
</organism>
<feature type="domain" description="HTH luxR-type" evidence="6">
    <location>
        <begin position="173"/>
        <end position="238"/>
    </location>
</feature>
<dbReference type="PANTHER" id="PTHR44688:SF16">
    <property type="entry name" value="DNA-BINDING TRANSCRIPTIONAL ACTIVATOR DEVR_DOSR"/>
    <property type="match status" value="1"/>
</dbReference>
<evidence type="ECO:0000256" key="1">
    <source>
        <dbReference type="ARBA" id="ARBA00023015"/>
    </source>
</evidence>
<dbReference type="RefSeq" id="WP_207033699.1">
    <property type="nucleotide sequence ID" value="NZ_CP159476.1"/>
</dbReference>
<dbReference type="Gene3D" id="1.10.10.10">
    <property type="entry name" value="Winged helix-like DNA-binding domain superfamily/Winged helix DNA-binding domain"/>
    <property type="match status" value="1"/>
</dbReference>
<proteinExistence type="predicted"/>
<evidence type="ECO:0000313" key="8">
    <source>
        <dbReference type="Proteomes" id="UP000664044"/>
    </source>
</evidence>
<evidence type="ECO:0000259" key="6">
    <source>
        <dbReference type="PROSITE" id="PS50043"/>
    </source>
</evidence>
<feature type="chain" id="PRO_5045363304" evidence="5">
    <location>
        <begin position="22"/>
        <end position="239"/>
    </location>
</feature>